<keyword evidence="4" id="KW-1185">Reference proteome</keyword>
<feature type="compositionally biased region" description="Pro residues" evidence="1">
    <location>
        <begin position="1"/>
        <end position="24"/>
    </location>
</feature>
<sequence length="123" mass="12710">MPAFPPGRTPPPPARSNPSPPPGRSPDAGRVRLRRHPSAARTRAVPGCCPTPRAAGSRPGGTSGSGRGRPSADNNCVEVAASPDGRRIHLRESEDPTIILTAAPAVLGTFIRAIKSGELQQPS</sequence>
<proteinExistence type="predicted"/>
<feature type="region of interest" description="Disordered" evidence="1">
    <location>
        <begin position="1"/>
        <end position="76"/>
    </location>
</feature>
<gene>
    <name evidence="3" type="ORF">FCI23_04270</name>
</gene>
<comment type="caution">
    <text evidence="3">The sequence shown here is derived from an EMBL/GenBank/DDBJ whole genome shotgun (WGS) entry which is preliminary data.</text>
</comment>
<dbReference type="AlphaFoldDB" id="A0A4U0ST73"/>
<dbReference type="OrthoDB" id="3402668at2"/>
<evidence type="ECO:0000313" key="3">
    <source>
        <dbReference type="EMBL" id="TKA12613.1"/>
    </source>
</evidence>
<dbReference type="Proteomes" id="UP000305778">
    <property type="component" value="Unassembled WGS sequence"/>
</dbReference>
<dbReference type="EMBL" id="SUMC01000003">
    <property type="protein sequence ID" value="TKA12613.1"/>
    <property type="molecule type" value="Genomic_DNA"/>
</dbReference>
<evidence type="ECO:0000313" key="4">
    <source>
        <dbReference type="Proteomes" id="UP000305778"/>
    </source>
</evidence>
<name>A0A4U0ST73_9ACTN</name>
<evidence type="ECO:0000256" key="1">
    <source>
        <dbReference type="SAM" id="MobiDB-lite"/>
    </source>
</evidence>
<organism evidence="3 4">
    <name type="scientific">Actinacidiphila oryziradicis</name>
    <dbReference type="NCBI Taxonomy" id="2571141"/>
    <lineage>
        <taxon>Bacteria</taxon>
        <taxon>Bacillati</taxon>
        <taxon>Actinomycetota</taxon>
        <taxon>Actinomycetes</taxon>
        <taxon>Kitasatosporales</taxon>
        <taxon>Streptomycetaceae</taxon>
        <taxon>Actinacidiphila</taxon>
    </lineage>
</organism>
<accession>A0A4U0ST73</accession>
<dbReference type="Pfam" id="PF04149">
    <property type="entry name" value="DUF397"/>
    <property type="match status" value="1"/>
</dbReference>
<dbReference type="InterPro" id="IPR007278">
    <property type="entry name" value="DUF397"/>
</dbReference>
<feature type="compositionally biased region" description="Gly residues" evidence="1">
    <location>
        <begin position="58"/>
        <end position="67"/>
    </location>
</feature>
<protein>
    <submittedName>
        <fullName evidence="3">DUF397 domain-containing protein</fullName>
    </submittedName>
</protein>
<feature type="domain" description="DUF397" evidence="2">
    <location>
        <begin position="72"/>
        <end position="115"/>
    </location>
</feature>
<evidence type="ECO:0000259" key="2">
    <source>
        <dbReference type="Pfam" id="PF04149"/>
    </source>
</evidence>
<reference evidence="3 4" key="1">
    <citation type="submission" date="2019-04" db="EMBL/GenBank/DDBJ databases">
        <title>Streptomyces oryziradicis sp. nov., a novel actinomycete isolated from rhizosphere soil of rice (Oryza sativa L.).</title>
        <authorList>
            <person name="Li C."/>
        </authorList>
    </citation>
    <scope>NUCLEOTIDE SEQUENCE [LARGE SCALE GENOMIC DNA]</scope>
    <source>
        <strain evidence="3 4">NEAU-C40</strain>
    </source>
</reference>